<dbReference type="Proteomes" id="UP000018454">
    <property type="component" value="Unassembled WGS sequence"/>
</dbReference>
<keyword evidence="4" id="KW-0456">Lyase</keyword>
<reference evidence="7 8" key="1">
    <citation type="journal article" date="2011" name="Science">
        <title>Drosophila microbiome modulates host developmental and metabolic homeostasis via insulin signaling.</title>
        <authorList>
            <person name="Shin S.C."/>
            <person name="Kim S.H."/>
            <person name="You H."/>
            <person name="Kim B."/>
            <person name="Kim A.C."/>
            <person name="Lee K.A."/>
            <person name="Yoon J.H."/>
            <person name="Ryu J.H."/>
            <person name="Lee W.J."/>
        </authorList>
    </citation>
    <scope>NUCLEOTIDE SEQUENCE [LARGE SCALE GENOMIC DNA]</scope>
    <source>
        <strain evidence="7 8">DM001</strain>
    </source>
</reference>
<dbReference type="CDD" id="cd04886">
    <property type="entry name" value="ACT_ThrD-II-like"/>
    <property type="match status" value="1"/>
</dbReference>
<feature type="domain" description="ACT" evidence="6">
    <location>
        <begin position="340"/>
        <end position="413"/>
    </location>
</feature>
<evidence type="ECO:0000259" key="6">
    <source>
        <dbReference type="PROSITE" id="PS51671"/>
    </source>
</evidence>
<evidence type="ECO:0000256" key="4">
    <source>
        <dbReference type="ARBA" id="ARBA00023239"/>
    </source>
</evidence>
<dbReference type="GO" id="GO:0004794">
    <property type="term" value="F:threonine deaminase activity"/>
    <property type="evidence" value="ECO:0007669"/>
    <property type="project" value="InterPro"/>
</dbReference>
<dbReference type="SUPFAM" id="SSF53686">
    <property type="entry name" value="Tryptophan synthase beta subunit-like PLP-dependent enzymes"/>
    <property type="match status" value="1"/>
</dbReference>
<gene>
    <name evidence="7" type="primary">tdcB</name>
    <name evidence="7" type="ORF">APO_0946</name>
</gene>
<dbReference type="PROSITE" id="PS51671">
    <property type="entry name" value="ACT"/>
    <property type="match status" value="1"/>
</dbReference>
<dbReference type="InterPro" id="IPR005789">
    <property type="entry name" value="Thr_deHydtase_catblc"/>
</dbReference>
<organism evidence="7 8">
    <name type="scientific">Acetobacter pomorum DM001</name>
    <dbReference type="NCBI Taxonomy" id="945681"/>
    <lineage>
        <taxon>Bacteria</taxon>
        <taxon>Pseudomonadati</taxon>
        <taxon>Pseudomonadota</taxon>
        <taxon>Alphaproteobacteria</taxon>
        <taxon>Acetobacterales</taxon>
        <taxon>Acetobacteraceae</taxon>
        <taxon>Acetobacter</taxon>
    </lineage>
</organism>
<keyword evidence="3" id="KW-0663">Pyridoxal phosphate</keyword>
<dbReference type="PANTHER" id="PTHR48078:SF6">
    <property type="entry name" value="L-THREONINE DEHYDRATASE CATABOLIC TDCB"/>
    <property type="match status" value="1"/>
</dbReference>
<evidence type="ECO:0000256" key="1">
    <source>
        <dbReference type="ARBA" id="ARBA00001933"/>
    </source>
</evidence>
<comment type="caution">
    <text evidence="7">The sequence shown here is derived from an EMBL/GenBank/DDBJ whole genome shotgun (WGS) entry which is preliminary data.</text>
</comment>
<sequence>MEIGLTKSFPSNSSNMITFQDVTVAADRIRGNVIRTPTIASHALSKATGADITLKLENLQAVGSFKERGAANKLALLSPEERSRGVIAVSAGNHAQGVARHASLLGIDAVIVMPKFTPAGKVVRTRNWGARVILEGESFAEALMFAEDLQAREGRTFIHPYDDPAVMAGQGTCALELFQDAGPLDALVVPIGGGGLLSGCAVAARAMRPDIKLIGVQVEKYDSLCAFPGPATRPNGGATIAEGIAVLQIGRQTDEVIRKLVDQVLVVSESAIENAITLLAEGAKQVSEGAGAAGLAALLTYPDMFRGKKVALPISGGNIDSRILANTLLRAMLRDGRILRLIMEIPDRPGVLADISKSIGEAGGNIIEVSHQRLFAAPSVQAAQLEVMIEARDPEHAALITQELGKSYIVRRA</sequence>
<evidence type="ECO:0000313" key="8">
    <source>
        <dbReference type="Proteomes" id="UP000018454"/>
    </source>
</evidence>
<dbReference type="InterPro" id="IPR002912">
    <property type="entry name" value="ACT_dom"/>
</dbReference>
<dbReference type="SUPFAM" id="SSF55021">
    <property type="entry name" value="ACT-like"/>
    <property type="match status" value="1"/>
</dbReference>
<evidence type="ECO:0000313" key="7">
    <source>
        <dbReference type="EMBL" id="EGE47921.1"/>
    </source>
</evidence>
<dbReference type="GO" id="GO:0006567">
    <property type="term" value="P:L-threonine catabolic process"/>
    <property type="evidence" value="ECO:0007669"/>
    <property type="project" value="InterPro"/>
</dbReference>
<comment type="similarity">
    <text evidence="2">Belongs to the serine/threonine dehydratase family.</text>
</comment>
<dbReference type="NCBIfam" id="TIGR01127">
    <property type="entry name" value="ilvA_1Cterm"/>
    <property type="match status" value="1"/>
</dbReference>
<dbReference type="GO" id="GO:0003941">
    <property type="term" value="F:L-serine ammonia-lyase activity"/>
    <property type="evidence" value="ECO:0007669"/>
    <property type="project" value="UniProtKB-EC"/>
</dbReference>
<evidence type="ECO:0000256" key="3">
    <source>
        <dbReference type="ARBA" id="ARBA00022898"/>
    </source>
</evidence>
<comment type="catalytic activity">
    <reaction evidence="5">
        <text>L-serine = pyruvate + NH4(+)</text>
        <dbReference type="Rhea" id="RHEA:19169"/>
        <dbReference type="ChEBI" id="CHEBI:15361"/>
        <dbReference type="ChEBI" id="CHEBI:28938"/>
        <dbReference type="ChEBI" id="CHEBI:33384"/>
        <dbReference type="EC" id="4.3.1.17"/>
    </reaction>
</comment>
<dbReference type="Pfam" id="PF00291">
    <property type="entry name" value="PALP"/>
    <property type="match status" value="1"/>
</dbReference>
<dbReference type="CDD" id="cd01562">
    <property type="entry name" value="Thr-dehyd"/>
    <property type="match status" value="1"/>
</dbReference>
<dbReference type="AlphaFoldDB" id="F1YSP7"/>
<dbReference type="GO" id="GO:0009097">
    <property type="term" value="P:isoleucine biosynthetic process"/>
    <property type="evidence" value="ECO:0007669"/>
    <property type="project" value="TreeGrafter"/>
</dbReference>
<dbReference type="InterPro" id="IPR044561">
    <property type="entry name" value="ACT_ThrD-II-like"/>
</dbReference>
<dbReference type="InterPro" id="IPR045865">
    <property type="entry name" value="ACT-like_dom_sf"/>
</dbReference>
<dbReference type="InterPro" id="IPR036052">
    <property type="entry name" value="TrpB-like_PALP_sf"/>
</dbReference>
<dbReference type="NCBIfam" id="NF005600">
    <property type="entry name" value="PRK07334.1"/>
    <property type="match status" value="1"/>
</dbReference>
<dbReference type="InterPro" id="IPR050147">
    <property type="entry name" value="Ser/Thr_Dehydratase"/>
</dbReference>
<dbReference type="InterPro" id="IPR001926">
    <property type="entry name" value="TrpB-like_PALP"/>
</dbReference>
<name>F1YSP7_9PROT</name>
<dbReference type="FunFam" id="3.40.50.1100:FF:000005">
    <property type="entry name" value="Threonine dehydratase catabolic"/>
    <property type="match status" value="1"/>
</dbReference>
<accession>F1YSP7</accession>
<dbReference type="Gene3D" id="3.40.50.1100">
    <property type="match status" value="2"/>
</dbReference>
<evidence type="ECO:0000256" key="2">
    <source>
        <dbReference type="ARBA" id="ARBA00010869"/>
    </source>
</evidence>
<dbReference type="GO" id="GO:0006565">
    <property type="term" value="P:L-serine catabolic process"/>
    <property type="evidence" value="ECO:0007669"/>
    <property type="project" value="TreeGrafter"/>
</dbReference>
<protein>
    <submittedName>
        <fullName evidence="7">Threonine dehydratase catabolic</fullName>
    </submittedName>
</protein>
<dbReference type="EMBL" id="AEUP01000023">
    <property type="protein sequence ID" value="EGE47921.1"/>
    <property type="molecule type" value="Genomic_DNA"/>
</dbReference>
<comment type="cofactor">
    <cofactor evidence="1">
        <name>pyridoxal 5'-phosphate</name>
        <dbReference type="ChEBI" id="CHEBI:597326"/>
    </cofactor>
</comment>
<dbReference type="PANTHER" id="PTHR48078">
    <property type="entry name" value="THREONINE DEHYDRATASE, MITOCHONDRIAL-RELATED"/>
    <property type="match status" value="1"/>
</dbReference>
<proteinExistence type="inferred from homology"/>
<evidence type="ECO:0000256" key="5">
    <source>
        <dbReference type="ARBA" id="ARBA00049406"/>
    </source>
</evidence>
<dbReference type="Gene3D" id="3.30.70.260">
    <property type="match status" value="1"/>
</dbReference>